<keyword evidence="2" id="KW-1185">Reference proteome</keyword>
<accession>A0A6A6H5T5</accession>
<organism evidence="1 2">
    <name type="scientific">Viridothelium virens</name>
    <name type="common">Speckled blister lichen</name>
    <name type="synonym">Trypethelium virens</name>
    <dbReference type="NCBI Taxonomy" id="1048519"/>
    <lineage>
        <taxon>Eukaryota</taxon>
        <taxon>Fungi</taxon>
        <taxon>Dikarya</taxon>
        <taxon>Ascomycota</taxon>
        <taxon>Pezizomycotina</taxon>
        <taxon>Dothideomycetes</taxon>
        <taxon>Dothideomycetes incertae sedis</taxon>
        <taxon>Trypetheliales</taxon>
        <taxon>Trypetheliaceae</taxon>
        <taxon>Viridothelium</taxon>
    </lineage>
</organism>
<name>A0A6A6H5T5_VIRVR</name>
<dbReference type="AlphaFoldDB" id="A0A6A6H5T5"/>
<dbReference type="EMBL" id="ML991808">
    <property type="protein sequence ID" value="KAF2233219.1"/>
    <property type="molecule type" value="Genomic_DNA"/>
</dbReference>
<evidence type="ECO:0000313" key="1">
    <source>
        <dbReference type="EMBL" id="KAF2233219.1"/>
    </source>
</evidence>
<evidence type="ECO:0008006" key="3">
    <source>
        <dbReference type="Google" id="ProtNLM"/>
    </source>
</evidence>
<gene>
    <name evidence="1" type="ORF">EV356DRAFT_210832</name>
</gene>
<dbReference type="Gene3D" id="3.40.630.30">
    <property type="match status" value="1"/>
</dbReference>
<dbReference type="OrthoDB" id="5169850at2759"/>
<dbReference type="Proteomes" id="UP000800092">
    <property type="component" value="Unassembled WGS sequence"/>
</dbReference>
<proteinExistence type="predicted"/>
<protein>
    <recommendedName>
        <fullName evidence="3">N-acetyltransferase domain-containing protein</fullName>
    </recommendedName>
</protein>
<evidence type="ECO:0000313" key="2">
    <source>
        <dbReference type="Proteomes" id="UP000800092"/>
    </source>
</evidence>
<dbReference type="SUPFAM" id="SSF55729">
    <property type="entry name" value="Acyl-CoA N-acyltransferases (Nat)"/>
    <property type="match status" value="1"/>
</dbReference>
<dbReference type="InterPro" id="IPR016181">
    <property type="entry name" value="Acyl_CoA_acyltransferase"/>
</dbReference>
<sequence>MTSKSAASEANPSHLPPRYEIRKLAPEHIPWAAALACHTNIFYSPVWSVAYPNDQVARLHTLFTAGDYLIRHQVNSGFSFGVFDLEYKFKNPRSEATGGALYWDTTDLEATPEKLLEQMDFPLCSIALSYDGHHPLDMKEMLPAIKSLPLFGTVYQALAERDPRPAGSWKATAEKQVLMRNATSTRKDYEGQGLMKKQAQWLMREADKAGYRGIQIECVHDAVTNTWLNPPKPYKSTLVCKLDTETYEEKDEETGEMKKVFSPSKQVVTKIYVTLKESSTNGAMTNPTPGLG</sequence>
<reference evidence="1" key="1">
    <citation type="journal article" date="2020" name="Stud. Mycol.">
        <title>101 Dothideomycetes genomes: a test case for predicting lifestyles and emergence of pathogens.</title>
        <authorList>
            <person name="Haridas S."/>
            <person name="Albert R."/>
            <person name="Binder M."/>
            <person name="Bloem J."/>
            <person name="Labutti K."/>
            <person name="Salamov A."/>
            <person name="Andreopoulos B."/>
            <person name="Baker S."/>
            <person name="Barry K."/>
            <person name="Bills G."/>
            <person name="Bluhm B."/>
            <person name="Cannon C."/>
            <person name="Castanera R."/>
            <person name="Culley D."/>
            <person name="Daum C."/>
            <person name="Ezra D."/>
            <person name="Gonzalez J."/>
            <person name="Henrissat B."/>
            <person name="Kuo A."/>
            <person name="Liang C."/>
            <person name="Lipzen A."/>
            <person name="Lutzoni F."/>
            <person name="Magnuson J."/>
            <person name="Mondo S."/>
            <person name="Nolan M."/>
            <person name="Ohm R."/>
            <person name="Pangilinan J."/>
            <person name="Park H.-J."/>
            <person name="Ramirez L."/>
            <person name="Alfaro M."/>
            <person name="Sun H."/>
            <person name="Tritt A."/>
            <person name="Yoshinaga Y."/>
            <person name="Zwiers L.-H."/>
            <person name="Turgeon B."/>
            <person name="Goodwin S."/>
            <person name="Spatafora J."/>
            <person name="Crous P."/>
            <person name="Grigoriev I."/>
        </authorList>
    </citation>
    <scope>NUCLEOTIDE SEQUENCE</scope>
    <source>
        <strain evidence="1">Tuck. ex Michener</strain>
    </source>
</reference>